<keyword evidence="1" id="KW-1133">Transmembrane helix</keyword>
<organism evidence="2 3">
    <name type="scientific">Candidatus Magasanikbacteria bacterium RIFCSPHIGHO2_02_FULL_47_14</name>
    <dbReference type="NCBI Taxonomy" id="1798680"/>
    <lineage>
        <taxon>Bacteria</taxon>
        <taxon>Candidatus Magasanikiibacteriota</taxon>
    </lineage>
</organism>
<keyword evidence="1" id="KW-0472">Membrane</keyword>
<evidence type="ECO:0008006" key="4">
    <source>
        <dbReference type="Google" id="ProtNLM"/>
    </source>
</evidence>
<keyword evidence="1" id="KW-0812">Transmembrane</keyword>
<evidence type="ECO:0000313" key="3">
    <source>
        <dbReference type="Proteomes" id="UP000176282"/>
    </source>
</evidence>
<protein>
    <recommendedName>
        <fullName evidence="4">RDD domain-containing protein</fullName>
    </recommendedName>
</protein>
<evidence type="ECO:0000256" key="1">
    <source>
        <dbReference type="SAM" id="Phobius"/>
    </source>
</evidence>
<comment type="caution">
    <text evidence="2">The sequence shown here is derived from an EMBL/GenBank/DDBJ whole genome shotgun (WGS) entry which is preliminary data.</text>
</comment>
<feature type="transmembrane region" description="Helical" evidence="1">
    <location>
        <begin position="85"/>
        <end position="108"/>
    </location>
</feature>
<sequence>MWILVFQRLLIDFFIDIFYFPVWWYSAGAKRVLIGCWHLIREANISMAPGLWLKNIFVPMFGQRDWQGRIMSFFMRLVNVIGRGIALFIWSAAVFVLFFVWLGFPIFLSMKLLQSLGL</sequence>
<gene>
    <name evidence="2" type="ORF">A3J66_03360</name>
</gene>
<dbReference type="AlphaFoldDB" id="A0A1F6M446"/>
<feature type="transmembrane region" description="Helical" evidence="1">
    <location>
        <begin position="6"/>
        <end position="25"/>
    </location>
</feature>
<accession>A0A1F6M446</accession>
<reference evidence="2 3" key="1">
    <citation type="journal article" date="2016" name="Nat. Commun.">
        <title>Thousands of microbial genomes shed light on interconnected biogeochemical processes in an aquifer system.</title>
        <authorList>
            <person name="Anantharaman K."/>
            <person name="Brown C.T."/>
            <person name="Hug L.A."/>
            <person name="Sharon I."/>
            <person name="Castelle C.J."/>
            <person name="Probst A.J."/>
            <person name="Thomas B.C."/>
            <person name="Singh A."/>
            <person name="Wilkins M.J."/>
            <person name="Karaoz U."/>
            <person name="Brodie E.L."/>
            <person name="Williams K.H."/>
            <person name="Hubbard S.S."/>
            <person name="Banfield J.F."/>
        </authorList>
    </citation>
    <scope>NUCLEOTIDE SEQUENCE [LARGE SCALE GENOMIC DNA]</scope>
</reference>
<dbReference type="Proteomes" id="UP000176282">
    <property type="component" value="Unassembled WGS sequence"/>
</dbReference>
<dbReference type="EMBL" id="MFQB01000037">
    <property type="protein sequence ID" value="OGH66348.1"/>
    <property type="molecule type" value="Genomic_DNA"/>
</dbReference>
<evidence type="ECO:0000313" key="2">
    <source>
        <dbReference type="EMBL" id="OGH66348.1"/>
    </source>
</evidence>
<name>A0A1F6M446_9BACT</name>
<dbReference type="STRING" id="1798680.A3J66_03360"/>
<proteinExistence type="predicted"/>